<evidence type="ECO:0000313" key="1">
    <source>
        <dbReference type="EMBL" id="RIA86550.1"/>
    </source>
</evidence>
<reference evidence="1 2" key="1">
    <citation type="submission" date="2018-06" db="EMBL/GenBank/DDBJ databases">
        <title>Comparative genomics reveals the genomic features of Rhizophagus irregularis, R. cerebriforme, R. diaphanum and Gigaspora rosea, and their symbiotic lifestyle signature.</title>
        <authorList>
            <person name="Morin E."/>
            <person name="San Clemente H."/>
            <person name="Chen E.C.H."/>
            <person name="De La Providencia I."/>
            <person name="Hainaut M."/>
            <person name="Kuo A."/>
            <person name="Kohler A."/>
            <person name="Murat C."/>
            <person name="Tang N."/>
            <person name="Roy S."/>
            <person name="Loubradou J."/>
            <person name="Henrissat B."/>
            <person name="Grigoriev I.V."/>
            <person name="Corradi N."/>
            <person name="Roux C."/>
            <person name="Martin F.M."/>
        </authorList>
    </citation>
    <scope>NUCLEOTIDE SEQUENCE [LARGE SCALE GENOMIC DNA]</scope>
    <source>
        <strain evidence="1 2">DAOM 227022</strain>
    </source>
</reference>
<comment type="caution">
    <text evidence="1">The sequence shown here is derived from an EMBL/GenBank/DDBJ whole genome shotgun (WGS) entry which is preliminary data.</text>
</comment>
<sequence>MSSQDDTVCQINDLKENFTNWTSVEVFEWIPYNHFSNVKKLSKDDFTTIKNLDYSEKYGISQNLVTKDYIMVCRDGHCEICGKEYTYTDYKWCKPCQINCLKKNFTNWSSGNEKLDDLIQEMQLKIKFVDDIVFEWIPYVQFNDIKEIGKSGFSTAIWKDGPLDVDVDKMVKSYSIRRDDIENRKIPLIYGLSQQRNILISGNEKFDDLIQEIQLNINSSYSEMFEWIPYEQFNDIKKIGKDGNTTVYSAIWNDDPLKFNCNKKIYIRQQNEKVSLKCLYNSQYNINKFLNEVKTYSANVGYYQKDIYLIYGVFQDPNTKDYIRVFKDLNNYTNRNSNNEKIDDFIQEMQLKINSNDIVFEWIPYNKFEHIKEIGEGFVTMNLAIWKDGPLYYDRNVVAQT</sequence>
<gene>
    <name evidence="1" type="ORF">C1645_829105</name>
</gene>
<evidence type="ECO:0008006" key="3">
    <source>
        <dbReference type="Google" id="ProtNLM"/>
    </source>
</evidence>
<protein>
    <recommendedName>
        <fullName evidence="3">Protein kinase domain-containing protein</fullName>
    </recommendedName>
</protein>
<proteinExistence type="predicted"/>
<evidence type="ECO:0000313" key="2">
    <source>
        <dbReference type="Proteomes" id="UP000265703"/>
    </source>
</evidence>
<dbReference type="EMBL" id="QKYT01000357">
    <property type="protein sequence ID" value="RIA86550.1"/>
    <property type="molecule type" value="Genomic_DNA"/>
</dbReference>
<keyword evidence="2" id="KW-1185">Reference proteome</keyword>
<dbReference type="STRING" id="658196.A0A397SK29"/>
<organism evidence="1 2">
    <name type="scientific">Glomus cerebriforme</name>
    <dbReference type="NCBI Taxonomy" id="658196"/>
    <lineage>
        <taxon>Eukaryota</taxon>
        <taxon>Fungi</taxon>
        <taxon>Fungi incertae sedis</taxon>
        <taxon>Mucoromycota</taxon>
        <taxon>Glomeromycotina</taxon>
        <taxon>Glomeromycetes</taxon>
        <taxon>Glomerales</taxon>
        <taxon>Glomeraceae</taxon>
        <taxon>Glomus</taxon>
    </lineage>
</organism>
<dbReference type="Proteomes" id="UP000265703">
    <property type="component" value="Unassembled WGS sequence"/>
</dbReference>
<dbReference type="OrthoDB" id="5979581at2759"/>
<name>A0A397SK29_9GLOM</name>
<accession>A0A397SK29</accession>
<dbReference type="AlphaFoldDB" id="A0A397SK29"/>